<gene>
    <name evidence="1" type="ORF">GGD53_003491</name>
</gene>
<dbReference type="RefSeq" id="WP_184457685.1">
    <property type="nucleotide sequence ID" value="NZ_JACIFV010000012.1"/>
</dbReference>
<keyword evidence="2" id="KW-1185">Reference proteome</keyword>
<dbReference type="EMBL" id="JACIFV010000012">
    <property type="protein sequence ID" value="MBB4193325.1"/>
    <property type="molecule type" value="Genomic_DNA"/>
</dbReference>
<dbReference type="AlphaFoldDB" id="A0A7W6QAC9"/>
<sequence length="54" mass="5692">MVAFLQKKEAGRGLGVSRKILEYQSRLTVIAVPAKIPILGVTDGDEKPGAAAAR</sequence>
<organism evidence="1 2">
    <name type="scientific">Rhizobium aethiopicum</name>
    <dbReference type="NCBI Taxonomy" id="1138170"/>
    <lineage>
        <taxon>Bacteria</taxon>
        <taxon>Pseudomonadati</taxon>
        <taxon>Pseudomonadota</taxon>
        <taxon>Alphaproteobacteria</taxon>
        <taxon>Hyphomicrobiales</taxon>
        <taxon>Rhizobiaceae</taxon>
        <taxon>Rhizobium/Agrobacterium group</taxon>
        <taxon>Rhizobium</taxon>
    </lineage>
</organism>
<proteinExistence type="predicted"/>
<dbReference type="Proteomes" id="UP000524492">
    <property type="component" value="Unassembled WGS sequence"/>
</dbReference>
<accession>A0A7W6QAC9</accession>
<evidence type="ECO:0000313" key="1">
    <source>
        <dbReference type="EMBL" id="MBB4193325.1"/>
    </source>
</evidence>
<evidence type="ECO:0000313" key="2">
    <source>
        <dbReference type="Proteomes" id="UP000524492"/>
    </source>
</evidence>
<name>A0A7W6QAC9_9HYPH</name>
<reference evidence="1 2" key="1">
    <citation type="submission" date="2020-08" db="EMBL/GenBank/DDBJ databases">
        <title>Genomic Encyclopedia of Type Strains, Phase IV (KMG-V): Genome sequencing to study the core and pangenomes of soil and plant-associated prokaryotes.</title>
        <authorList>
            <person name="Whitman W."/>
        </authorList>
    </citation>
    <scope>NUCLEOTIDE SEQUENCE [LARGE SCALE GENOMIC DNA]</scope>
    <source>
        <strain evidence="1 2">SEMIA 4074</strain>
    </source>
</reference>
<protein>
    <submittedName>
        <fullName evidence="1">Uncharacterized protein</fullName>
    </submittedName>
</protein>
<comment type="caution">
    <text evidence="1">The sequence shown here is derived from an EMBL/GenBank/DDBJ whole genome shotgun (WGS) entry which is preliminary data.</text>
</comment>